<protein>
    <submittedName>
        <fullName evidence="1">Uncharacterized protein</fullName>
    </submittedName>
</protein>
<proteinExistence type="predicted"/>
<dbReference type="KEGG" id="spir:CWM47_36260"/>
<gene>
    <name evidence="1" type="ORF">CWM47_36260</name>
</gene>
<accession>A0A2K8ZAH7</accession>
<dbReference type="RefSeq" id="WP_100993364.1">
    <property type="nucleotide sequence ID" value="NZ_CP025096.1"/>
</dbReference>
<dbReference type="EMBL" id="CP025096">
    <property type="protein sequence ID" value="AUD06829.1"/>
    <property type="molecule type" value="Genomic_DNA"/>
</dbReference>
<reference evidence="1 2" key="1">
    <citation type="submission" date="2017-11" db="EMBL/GenBank/DDBJ databases">
        <title>Taxonomic description and genome sequences of Spirosoma HA7 sp. nov., isolated from pollen microhabitat of Corylus avellana.</title>
        <authorList>
            <person name="Ambika Manirajan B."/>
            <person name="Suarez C."/>
            <person name="Ratering S."/>
            <person name="Geissler-Plaum R."/>
            <person name="Cardinale M."/>
            <person name="Sylvia S."/>
        </authorList>
    </citation>
    <scope>NUCLEOTIDE SEQUENCE [LARGE SCALE GENOMIC DNA]</scope>
    <source>
        <strain evidence="1 2">HA7</strain>
    </source>
</reference>
<keyword evidence="2" id="KW-1185">Reference proteome</keyword>
<dbReference type="Proteomes" id="UP000232883">
    <property type="component" value="Chromosome"/>
</dbReference>
<name>A0A2K8ZAH7_9BACT</name>
<organism evidence="1 2">
    <name type="scientific">Spirosoma pollinicola</name>
    <dbReference type="NCBI Taxonomy" id="2057025"/>
    <lineage>
        <taxon>Bacteria</taxon>
        <taxon>Pseudomonadati</taxon>
        <taxon>Bacteroidota</taxon>
        <taxon>Cytophagia</taxon>
        <taxon>Cytophagales</taxon>
        <taxon>Cytophagaceae</taxon>
        <taxon>Spirosoma</taxon>
    </lineage>
</organism>
<dbReference type="OrthoDB" id="961912at2"/>
<dbReference type="AlphaFoldDB" id="A0A2K8ZAH7"/>
<evidence type="ECO:0000313" key="2">
    <source>
        <dbReference type="Proteomes" id="UP000232883"/>
    </source>
</evidence>
<sequence length="83" mass="9135">MGKKPLSDGLDKKINFPCQANQDTTWATDPANPLASQTGSIQKGDTIWLQTERFGSGPGWQVARLADHRVCFVQPPHFDSLNP</sequence>
<evidence type="ECO:0000313" key="1">
    <source>
        <dbReference type="EMBL" id="AUD06829.1"/>
    </source>
</evidence>